<proteinExistence type="predicted"/>
<keyword evidence="3" id="KW-0540">Nuclease</keyword>
<dbReference type="PROSITE" id="PS51257">
    <property type="entry name" value="PROKAR_LIPOPROTEIN"/>
    <property type="match status" value="1"/>
</dbReference>
<keyword evidence="1" id="KW-0732">Signal</keyword>
<name>A0A4R3T666_9FIRM</name>
<dbReference type="GO" id="GO:0004519">
    <property type="term" value="F:endonuclease activity"/>
    <property type="evidence" value="ECO:0007669"/>
    <property type="project" value="UniProtKB-KW"/>
</dbReference>
<gene>
    <name evidence="3" type="ORF">EDD61_12036</name>
</gene>
<feature type="signal peptide" evidence="1">
    <location>
        <begin position="1"/>
        <end position="17"/>
    </location>
</feature>
<keyword evidence="3" id="KW-0269">Exonuclease</keyword>
<organism evidence="3 4">
    <name type="scientific">Longicatena caecimuris</name>
    <dbReference type="NCBI Taxonomy" id="1796635"/>
    <lineage>
        <taxon>Bacteria</taxon>
        <taxon>Bacillati</taxon>
        <taxon>Bacillota</taxon>
        <taxon>Erysipelotrichia</taxon>
        <taxon>Erysipelotrichales</taxon>
        <taxon>Erysipelotrichaceae</taxon>
        <taxon>Longicatena</taxon>
    </lineage>
</organism>
<feature type="chain" id="PRO_5039664884" evidence="1">
    <location>
        <begin position="18"/>
        <end position="301"/>
    </location>
</feature>
<dbReference type="RefSeq" id="WP_008691176.1">
    <property type="nucleotide sequence ID" value="NZ_AP024510.1"/>
</dbReference>
<dbReference type="Proteomes" id="UP000295773">
    <property type="component" value="Unassembled WGS sequence"/>
</dbReference>
<comment type="caution">
    <text evidence="3">The sequence shown here is derived from an EMBL/GenBank/DDBJ whole genome shotgun (WGS) entry which is preliminary data.</text>
</comment>
<reference evidence="3 4" key="1">
    <citation type="submission" date="2019-03" db="EMBL/GenBank/DDBJ databases">
        <title>Genomic Encyclopedia of Type Strains, Phase IV (KMG-IV): sequencing the most valuable type-strain genomes for metagenomic binning, comparative biology and taxonomic classification.</title>
        <authorList>
            <person name="Goeker M."/>
        </authorList>
    </citation>
    <scope>NUCLEOTIDE SEQUENCE [LARGE SCALE GENOMIC DNA]</scope>
    <source>
        <strain evidence="3 4">DSM 29481</strain>
    </source>
</reference>
<keyword evidence="3" id="KW-0378">Hydrolase</keyword>
<dbReference type="GO" id="GO:0016020">
    <property type="term" value="C:membrane"/>
    <property type="evidence" value="ECO:0007669"/>
    <property type="project" value="GOC"/>
</dbReference>
<evidence type="ECO:0000256" key="1">
    <source>
        <dbReference type="SAM" id="SignalP"/>
    </source>
</evidence>
<evidence type="ECO:0000259" key="2">
    <source>
        <dbReference type="Pfam" id="PF03372"/>
    </source>
</evidence>
<dbReference type="EMBL" id="SMBP01000020">
    <property type="protein sequence ID" value="TCU56237.1"/>
    <property type="molecule type" value="Genomic_DNA"/>
</dbReference>
<dbReference type="InterPro" id="IPR051916">
    <property type="entry name" value="GPI-anchor_lipid_remodeler"/>
</dbReference>
<dbReference type="InterPro" id="IPR005135">
    <property type="entry name" value="Endo/exonuclease/phosphatase"/>
</dbReference>
<dbReference type="GO" id="GO:0006506">
    <property type="term" value="P:GPI anchor biosynthetic process"/>
    <property type="evidence" value="ECO:0007669"/>
    <property type="project" value="TreeGrafter"/>
</dbReference>
<dbReference type="AlphaFoldDB" id="A0A4R3T666"/>
<dbReference type="PANTHER" id="PTHR14859:SF15">
    <property type="entry name" value="ENDONUCLEASE_EXONUCLEASE_PHOSPHATASE DOMAIN-CONTAINING PROTEIN"/>
    <property type="match status" value="1"/>
</dbReference>
<sequence>MKKLLCALCAMTLLATATGCSNNNADKDKKETSGNTLVVASNNIDAKSQPDVDAQRKLLEENGVEIFGLQEVDNMTRRNHYDVVSKFKVDPYKDAFFSNAIAFSGGEYGIATVSKYEFKSKDATKLYSDLFAGKEIAQELADAYKDYDPDNKESEAKMDAVSAKNPIEPRLYQRVVIEKDGKEIAFYNTHLSYEDQKLRKQQMETLMKAMDSDTCKYVIAVGDFNADQSTKEFDAFKEKYHIANGLDGKWLDTYNGVDDTMKVNSVDNIIVSKNITIKEVKMIPSKLSDHNPLVATLELGE</sequence>
<dbReference type="SUPFAM" id="SSF56219">
    <property type="entry name" value="DNase I-like"/>
    <property type="match status" value="1"/>
</dbReference>
<keyword evidence="4" id="KW-1185">Reference proteome</keyword>
<dbReference type="GO" id="GO:0004527">
    <property type="term" value="F:exonuclease activity"/>
    <property type="evidence" value="ECO:0007669"/>
    <property type="project" value="UniProtKB-KW"/>
</dbReference>
<dbReference type="InterPro" id="IPR036691">
    <property type="entry name" value="Endo/exonu/phosph_ase_sf"/>
</dbReference>
<evidence type="ECO:0000313" key="4">
    <source>
        <dbReference type="Proteomes" id="UP000295773"/>
    </source>
</evidence>
<keyword evidence="3" id="KW-0255">Endonuclease</keyword>
<accession>A0A4R3T666</accession>
<feature type="domain" description="Endonuclease/exonuclease/phosphatase" evidence="2">
    <location>
        <begin position="48"/>
        <end position="290"/>
    </location>
</feature>
<dbReference type="PANTHER" id="PTHR14859">
    <property type="entry name" value="CALCOFLUOR WHITE HYPERSENSITIVE PROTEIN PRECURSOR"/>
    <property type="match status" value="1"/>
</dbReference>
<dbReference type="Gene3D" id="3.60.10.10">
    <property type="entry name" value="Endonuclease/exonuclease/phosphatase"/>
    <property type="match status" value="1"/>
</dbReference>
<dbReference type="GeneID" id="73794412"/>
<dbReference type="Pfam" id="PF03372">
    <property type="entry name" value="Exo_endo_phos"/>
    <property type="match status" value="1"/>
</dbReference>
<protein>
    <submittedName>
        <fullName evidence="3">Endonuclease/exonuclease/phosphatase family metal-dependent hydrolase</fullName>
    </submittedName>
</protein>
<evidence type="ECO:0000313" key="3">
    <source>
        <dbReference type="EMBL" id="TCU56237.1"/>
    </source>
</evidence>